<dbReference type="AlphaFoldDB" id="A0A0B6ZMA1"/>
<sequence>MRVFYAAWFGHAGKIFSERPEFINIVFIPHIEHSSKIKFSSHVVKYYFKSWCV</sequence>
<proteinExistence type="predicted"/>
<gene>
    <name evidence="1" type="primary">ORF70480</name>
</gene>
<reference evidence="1" key="1">
    <citation type="submission" date="2014-12" db="EMBL/GenBank/DDBJ databases">
        <title>Insight into the proteome of Arion vulgaris.</title>
        <authorList>
            <person name="Aradska J."/>
            <person name="Bulat T."/>
            <person name="Smidak R."/>
            <person name="Sarate P."/>
            <person name="Gangsoo J."/>
            <person name="Sialana F."/>
            <person name="Bilban M."/>
            <person name="Lubec G."/>
        </authorList>
    </citation>
    <scope>NUCLEOTIDE SEQUENCE</scope>
    <source>
        <tissue evidence="1">Skin</tissue>
    </source>
</reference>
<dbReference type="EMBL" id="HACG01022647">
    <property type="protein sequence ID" value="CEK69512.1"/>
    <property type="molecule type" value="Transcribed_RNA"/>
</dbReference>
<evidence type="ECO:0000313" key="1">
    <source>
        <dbReference type="EMBL" id="CEK69512.1"/>
    </source>
</evidence>
<protein>
    <submittedName>
        <fullName evidence="1">Uncharacterized protein</fullName>
    </submittedName>
</protein>
<organism evidence="1">
    <name type="scientific">Arion vulgaris</name>
    <dbReference type="NCBI Taxonomy" id="1028688"/>
    <lineage>
        <taxon>Eukaryota</taxon>
        <taxon>Metazoa</taxon>
        <taxon>Spiralia</taxon>
        <taxon>Lophotrochozoa</taxon>
        <taxon>Mollusca</taxon>
        <taxon>Gastropoda</taxon>
        <taxon>Heterobranchia</taxon>
        <taxon>Euthyneura</taxon>
        <taxon>Panpulmonata</taxon>
        <taxon>Eupulmonata</taxon>
        <taxon>Stylommatophora</taxon>
        <taxon>Helicina</taxon>
        <taxon>Arionoidea</taxon>
        <taxon>Arionidae</taxon>
        <taxon>Arion</taxon>
    </lineage>
</organism>
<accession>A0A0B6ZMA1</accession>
<name>A0A0B6ZMA1_9EUPU</name>